<gene>
    <name evidence="2" type="ORF">GCM10009760_37570</name>
</gene>
<proteinExistence type="predicted"/>
<reference evidence="2 3" key="1">
    <citation type="journal article" date="2019" name="Int. J. Syst. Evol. Microbiol.">
        <title>The Global Catalogue of Microorganisms (GCM) 10K type strain sequencing project: providing services to taxonomists for standard genome sequencing and annotation.</title>
        <authorList>
            <consortium name="The Broad Institute Genomics Platform"/>
            <consortium name="The Broad Institute Genome Sequencing Center for Infectious Disease"/>
            <person name="Wu L."/>
            <person name="Ma J."/>
        </authorList>
    </citation>
    <scope>NUCLEOTIDE SEQUENCE [LARGE SCALE GENOMIC DNA]</scope>
    <source>
        <strain evidence="2 3">JCM 14560</strain>
    </source>
</reference>
<protein>
    <submittedName>
        <fullName evidence="2">Uncharacterized protein</fullName>
    </submittedName>
</protein>
<feature type="chain" id="PRO_5046300714" evidence="1">
    <location>
        <begin position="27"/>
        <end position="112"/>
    </location>
</feature>
<sequence length="112" mass="11640">MRLRNAAVAAVSAIGLVLAVPGSALAATGQFRYTFRNSDGYELVGFMNNPVSGRCINLPGADDDLPPAYAPENATNSPAVVFVGTDCQGPDWLLAAGRGGSDRLKLRSVGFL</sequence>
<keyword evidence="3" id="KW-1185">Reference proteome</keyword>
<name>A0ABN2ZT57_9ACTN</name>
<keyword evidence="1" id="KW-0732">Signal</keyword>
<feature type="signal peptide" evidence="1">
    <location>
        <begin position="1"/>
        <end position="26"/>
    </location>
</feature>
<dbReference type="Proteomes" id="UP001422759">
    <property type="component" value="Unassembled WGS sequence"/>
</dbReference>
<dbReference type="RefSeq" id="WP_344466456.1">
    <property type="nucleotide sequence ID" value="NZ_BAAANT010000021.1"/>
</dbReference>
<evidence type="ECO:0000256" key="1">
    <source>
        <dbReference type="SAM" id="SignalP"/>
    </source>
</evidence>
<comment type="caution">
    <text evidence="2">The sequence shown here is derived from an EMBL/GenBank/DDBJ whole genome shotgun (WGS) entry which is preliminary data.</text>
</comment>
<dbReference type="EMBL" id="BAAANT010000021">
    <property type="protein sequence ID" value="GAA2147119.1"/>
    <property type="molecule type" value="Genomic_DNA"/>
</dbReference>
<evidence type="ECO:0000313" key="3">
    <source>
        <dbReference type="Proteomes" id="UP001422759"/>
    </source>
</evidence>
<organism evidence="2 3">
    <name type="scientific">Kitasatospora kazusensis</name>
    <dbReference type="NCBI Taxonomy" id="407974"/>
    <lineage>
        <taxon>Bacteria</taxon>
        <taxon>Bacillati</taxon>
        <taxon>Actinomycetota</taxon>
        <taxon>Actinomycetes</taxon>
        <taxon>Kitasatosporales</taxon>
        <taxon>Streptomycetaceae</taxon>
        <taxon>Kitasatospora</taxon>
    </lineage>
</organism>
<accession>A0ABN2ZT57</accession>
<evidence type="ECO:0000313" key="2">
    <source>
        <dbReference type="EMBL" id="GAA2147119.1"/>
    </source>
</evidence>